<comment type="caution">
    <text evidence="1">The sequence shown here is derived from an EMBL/GenBank/DDBJ whole genome shotgun (WGS) entry which is preliminary data.</text>
</comment>
<feature type="non-terminal residue" evidence="1">
    <location>
        <position position="71"/>
    </location>
</feature>
<reference evidence="1" key="1">
    <citation type="journal article" date="2019" name="Sci. Rep.">
        <title>Draft genome of Tanacetum cinerariifolium, the natural source of mosquito coil.</title>
        <authorList>
            <person name="Yamashiro T."/>
            <person name="Shiraishi A."/>
            <person name="Satake H."/>
            <person name="Nakayama K."/>
        </authorList>
    </citation>
    <scope>NUCLEOTIDE SEQUENCE</scope>
</reference>
<dbReference type="EMBL" id="BKCJ011843668">
    <property type="protein sequence ID" value="GFD57657.1"/>
    <property type="molecule type" value="Genomic_DNA"/>
</dbReference>
<name>A0A699XDE2_TANCI</name>
<proteinExistence type="predicted"/>
<protein>
    <submittedName>
        <fullName evidence="1">Uncharacterized protein</fullName>
    </submittedName>
</protein>
<dbReference type="AlphaFoldDB" id="A0A699XDE2"/>
<sequence>VYRLPKRADRVHGEIVPIAKLEKVEEMKADKGCVTGNENEELRTGLEKGKGKGRVGQGLLKQKPFLKEVLA</sequence>
<accession>A0A699XDE2</accession>
<feature type="non-terminal residue" evidence="1">
    <location>
        <position position="1"/>
    </location>
</feature>
<evidence type="ECO:0000313" key="1">
    <source>
        <dbReference type="EMBL" id="GFD57657.1"/>
    </source>
</evidence>
<gene>
    <name evidence="1" type="ORF">Tci_929626</name>
</gene>
<organism evidence="1">
    <name type="scientific">Tanacetum cinerariifolium</name>
    <name type="common">Dalmatian daisy</name>
    <name type="synonym">Chrysanthemum cinerariifolium</name>
    <dbReference type="NCBI Taxonomy" id="118510"/>
    <lineage>
        <taxon>Eukaryota</taxon>
        <taxon>Viridiplantae</taxon>
        <taxon>Streptophyta</taxon>
        <taxon>Embryophyta</taxon>
        <taxon>Tracheophyta</taxon>
        <taxon>Spermatophyta</taxon>
        <taxon>Magnoliopsida</taxon>
        <taxon>eudicotyledons</taxon>
        <taxon>Gunneridae</taxon>
        <taxon>Pentapetalae</taxon>
        <taxon>asterids</taxon>
        <taxon>campanulids</taxon>
        <taxon>Asterales</taxon>
        <taxon>Asteraceae</taxon>
        <taxon>Asteroideae</taxon>
        <taxon>Anthemideae</taxon>
        <taxon>Anthemidinae</taxon>
        <taxon>Tanacetum</taxon>
    </lineage>
</organism>